<keyword evidence="2" id="KW-1185">Reference proteome</keyword>
<dbReference type="EMBL" id="BDQV01000448">
    <property type="protein sequence ID" value="GAY65082.1"/>
    <property type="molecule type" value="Genomic_DNA"/>
</dbReference>
<proteinExistence type="predicted"/>
<evidence type="ECO:0000313" key="1">
    <source>
        <dbReference type="EMBL" id="GAY65082.1"/>
    </source>
</evidence>
<name>A0A2H5QKD2_CITUN</name>
<accession>A0A2H5QKD2</accession>
<organism evidence="1 2">
    <name type="scientific">Citrus unshiu</name>
    <name type="common">Satsuma mandarin</name>
    <name type="synonym">Citrus nobilis var. unshiu</name>
    <dbReference type="NCBI Taxonomy" id="55188"/>
    <lineage>
        <taxon>Eukaryota</taxon>
        <taxon>Viridiplantae</taxon>
        <taxon>Streptophyta</taxon>
        <taxon>Embryophyta</taxon>
        <taxon>Tracheophyta</taxon>
        <taxon>Spermatophyta</taxon>
        <taxon>Magnoliopsida</taxon>
        <taxon>eudicotyledons</taxon>
        <taxon>Gunneridae</taxon>
        <taxon>Pentapetalae</taxon>
        <taxon>rosids</taxon>
        <taxon>malvids</taxon>
        <taxon>Sapindales</taxon>
        <taxon>Rutaceae</taxon>
        <taxon>Aurantioideae</taxon>
        <taxon>Citrus</taxon>
    </lineage>
</organism>
<evidence type="ECO:0000313" key="2">
    <source>
        <dbReference type="Proteomes" id="UP000236630"/>
    </source>
</evidence>
<dbReference type="STRING" id="55188.A0A2H5QKD2"/>
<protein>
    <submittedName>
        <fullName evidence="1">Uncharacterized protein</fullName>
    </submittedName>
</protein>
<dbReference type="AlphaFoldDB" id="A0A2H5QKD2"/>
<sequence>MKHWIDGTGLDSIMRIIAGKHYTLQDSSDFQEHATNFSGKRYTSNGEDIGCEGRAPVGATGGWITVWECKAQELGLDEVDGGCNC</sequence>
<comment type="caution">
    <text evidence="1">The sequence shown here is derived from an EMBL/GenBank/DDBJ whole genome shotgun (WGS) entry which is preliminary data.</text>
</comment>
<gene>
    <name evidence="1" type="ORF">CUMW_238480</name>
</gene>
<dbReference type="Proteomes" id="UP000236630">
    <property type="component" value="Unassembled WGS sequence"/>
</dbReference>
<reference evidence="1 2" key="1">
    <citation type="journal article" date="2017" name="Front. Genet.">
        <title>Draft sequencing of the heterozygous diploid genome of Satsuma (Citrus unshiu Marc.) using a hybrid assembly approach.</title>
        <authorList>
            <person name="Shimizu T."/>
            <person name="Tanizawa Y."/>
            <person name="Mochizuki T."/>
            <person name="Nagasaki H."/>
            <person name="Yoshioka T."/>
            <person name="Toyoda A."/>
            <person name="Fujiyama A."/>
            <person name="Kaminuma E."/>
            <person name="Nakamura Y."/>
        </authorList>
    </citation>
    <scope>NUCLEOTIDE SEQUENCE [LARGE SCALE GENOMIC DNA]</scope>
    <source>
        <strain evidence="2">cv. Miyagawa wase</strain>
    </source>
</reference>